<feature type="domain" description="Carbohydrate kinase PfkB" evidence="5">
    <location>
        <begin position="87"/>
        <end position="343"/>
    </location>
</feature>
<accession>A0A2A4YKJ1</accession>
<gene>
    <name evidence="6" type="ORF">COB11_02380</name>
</gene>
<dbReference type="InterPro" id="IPR011611">
    <property type="entry name" value="PfkB_dom"/>
</dbReference>
<dbReference type="Gene3D" id="3.40.1190.20">
    <property type="match status" value="1"/>
</dbReference>
<dbReference type="CDD" id="cd01168">
    <property type="entry name" value="adenosine_kinase"/>
    <property type="match status" value="1"/>
</dbReference>
<name>A0A2A4YKJ1_UNCAE</name>
<dbReference type="Proteomes" id="UP000217838">
    <property type="component" value="Unassembled WGS sequence"/>
</dbReference>
<organism evidence="6 7">
    <name type="scientific">Aerophobetes bacterium</name>
    <dbReference type="NCBI Taxonomy" id="2030807"/>
    <lineage>
        <taxon>Bacteria</taxon>
        <taxon>Candidatus Aerophobota</taxon>
    </lineage>
</organism>
<keyword evidence="3" id="KW-0418">Kinase</keyword>
<evidence type="ECO:0000256" key="4">
    <source>
        <dbReference type="SAM" id="SignalP"/>
    </source>
</evidence>
<evidence type="ECO:0000256" key="2">
    <source>
        <dbReference type="ARBA" id="ARBA00022679"/>
    </source>
</evidence>
<dbReference type="InterPro" id="IPR052700">
    <property type="entry name" value="Carb_kinase_PfkB-like"/>
</dbReference>
<dbReference type="PANTHER" id="PTHR43320">
    <property type="entry name" value="SUGAR KINASE"/>
    <property type="match status" value="1"/>
</dbReference>
<dbReference type="EMBL" id="NVUU01000021">
    <property type="protein sequence ID" value="PCI95382.1"/>
    <property type="molecule type" value="Genomic_DNA"/>
</dbReference>
<dbReference type="InterPro" id="IPR002139">
    <property type="entry name" value="Ribo/fructo_kinase"/>
</dbReference>
<feature type="signal peptide" evidence="4">
    <location>
        <begin position="1"/>
        <end position="24"/>
    </location>
</feature>
<reference evidence="7" key="1">
    <citation type="submission" date="2017-08" db="EMBL/GenBank/DDBJ databases">
        <title>A dynamic microbial community with high functional redundancy inhabits the cold, oxic subseafloor aquifer.</title>
        <authorList>
            <person name="Tully B.J."/>
            <person name="Wheat C.G."/>
            <person name="Glazer B.T."/>
            <person name="Huber J.A."/>
        </authorList>
    </citation>
    <scope>NUCLEOTIDE SEQUENCE [LARGE SCALE GENOMIC DNA]</scope>
</reference>
<sequence length="366" mass="40581">MKKRLLQRSLTAILSIALSTTVFSEEESSHTKENYDILGLGSAFIDYILKVNDEELEEMKYDKGTWGPIEYSSLKSILKKKDTNLINTTGGGSSANVIKGLAKLGQKCAVLGQIGSDEQGSFYLKSLKNIEITPFLHQGSLPTGQALCFVTPDGQHTMRTYLGASHNNDDIKINPNIFNNIKLFHLEGYQLQNPKLFKEAIELAKKQGAKITLDLSSTGIVKTYKDDLLNILPKYVDIIFANEAEAFELTHLYPQEACDFLATFCDVAVVTMGDRGSWVKSGTIKFYTPAVDVKCIDTTGTGDLFAAGFLHGYLNNENLQKCAWIGTFVASKVVQQYGSEVSNELWKEIYAGLDEDKSQEITHNKK</sequence>
<dbReference type="Pfam" id="PF00294">
    <property type="entry name" value="PfkB"/>
    <property type="match status" value="1"/>
</dbReference>
<dbReference type="PANTHER" id="PTHR43320:SF3">
    <property type="entry name" value="CARBOHYDRATE KINASE PFKB DOMAIN-CONTAINING PROTEIN"/>
    <property type="match status" value="1"/>
</dbReference>
<evidence type="ECO:0000313" key="7">
    <source>
        <dbReference type="Proteomes" id="UP000217838"/>
    </source>
</evidence>
<protein>
    <recommendedName>
        <fullName evidence="5">Carbohydrate kinase PfkB domain-containing protein</fullName>
    </recommendedName>
</protein>
<evidence type="ECO:0000256" key="3">
    <source>
        <dbReference type="ARBA" id="ARBA00022777"/>
    </source>
</evidence>
<keyword evidence="4" id="KW-0732">Signal</keyword>
<dbReference type="GO" id="GO:0016301">
    <property type="term" value="F:kinase activity"/>
    <property type="evidence" value="ECO:0007669"/>
    <property type="project" value="UniProtKB-KW"/>
</dbReference>
<evidence type="ECO:0000259" key="5">
    <source>
        <dbReference type="Pfam" id="PF00294"/>
    </source>
</evidence>
<dbReference type="AlphaFoldDB" id="A0A2A4YKJ1"/>
<evidence type="ECO:0000313" key="6">
    <source>
        <dbReference type="EMBL" id="PCI95382.1"/>
    </source>
</evidence>
<proteinExistence type="inferred from homology"/>
<dbReference type="SUPFAM" id="SSF53613">
    <property type="entry name" value="Ribokinase-like"/>
    <property type="match status" value="1"/>
</dbReference>
<dbReference type="PRINTS" id="PR00990">
    <property type="entry name" value="RIBOKINASE"/>
</dbReference>
<feature type="chain" id="PRO_5013309026" description="Carbohydrate kinase PfkB domain-containing protein" evidence="4">
    <location>
        <begin position="25"/>
        <end position="366"/>
    </location>
</feature>
<dbReference type="InterPro" id="IPR029056">
    <property type="entry name" value="Ribokinase-like"/>
</dbReference>
<comment type="similarity">
    <text evidence="1">Belongs to the carbohydrate kinase PfkB family.</text>
</comment>
<keyword evidence="2" id="KW-0808">Transferase</keyword>
<comment type="caution">
    <text evidence="6">The sequence shown here is derived from an EMBL/GenBank/DDBJ whole genome shotgun (WGS) entry which is preliminary data.</text>
</comment>
<evidence type="ECO:0000256" key="1">
    <source>
        <dbReference type="ARBA" id="ARBA00010688"/>
    </source>
</evidence>